<feature type="signal peptide" evidence="1">
    <location>
        <begin position="1"/>
        <end position="19"/>
    </location>
</feature>
<dbReference type="NCBIfam" id="NF012200">
    <property type="entry name" value="choice_anch_D"/>
    <property type="match status" value="1"/>
</dbReference>
<dbReference type="PROSITE" id="PS51257">
    <property type="entry name" value="PROKAR_LIPOPROTEIN"/>
    <property type="match status" value="1"/>
</dbReference>
<evidence type="ECO:0000256" key="1">
    <source>
        <dbReference type="SAM" id="SignalP"/>
    </source>
</evidence>
<dbReference type="AlphaFoldDB" id="A0A328CAG0"/>
<accession>A0A328CAG0</accession>
<dbReference type="EMBL" id="QHKO01000001">
    <property type="protein sequence ID" value="RAL24754.1"/>
    <property type="molecule type" value="Genomic_DNA"/>
</dbReference>
<dbReference type="Gene3D" id="2.60.40.10">
    <property type="entry name" value="Immunoglobulins"/>
    <property type="match status" value="1"/>
</dbReference>
<dbReference type="OrthoDB" id="5508210at2"/>
<keyword evidence="3" id="KW-1185">Reference proteome</keyword>
<dbReference type="RefSeq" id="WP_111727926.1">
    <property type="nucleotide sequence ID" value="NZ_QHKO01000001.1"/>
</dbReference>
<protein>
    <recommendedName>
        <fullName evidence="4">Choice-of-anchor D domain-containing protein</fullName>
    </recommendedName>
</protein>
<reference evidence="2 3" key="1">
    <citation type="submission" date="2018-05" db="EMBL/GenBank/DDBJ databases">
        <title>Lujinxingia marina gen. nov. sp. nov., a new facultative anaerobic member of the class Deltaproteobacteria, and proposal of Lujinxingaceae fam. nov.</title>
        <authorList>
            <person name="Li C.-M."/>
        </authorList>
    </citation>
    <scope>NUCLEOTIDE SEQUENCE [LARGE SCALE GENOMIC DNA]</scope>
    <source>
        <strain evidence="2 3">B210</strain>
    </source>
</reference>
<gene>
    <name evidence="2" type="ORF">DL240_00655</name>
</gene>
<dbReference type="Proteomes" id="UP000249169">
    <property type="component" value="Unassembled WGS sequence"/>
</dbReference>
<evidence type="ECO:0008006" key="4">
    <source>
        <dbReference type="Google" id="ProtNLM"/>
    </source>
</evidence>
<dbReference type="InterPro" id="IPR013783">
    <property type="entry name" value="Ig-like_fold"/>
</dbReference>
<organism evidence="2 3">
    <name type="scientific">Lujinxingia litoralis</name>
    <dbReference type="NCBI Taxonomy" id="2211119"/>
    <lineage>
        <taxon>Bacteria</taxon>
        <taxon>Deltaproteobacteria</taxon>
        <taxon>Bradymonadales</taxon>
        <taxon>Lujinxingiaceae</taxon>
        <taxon>Lujinxingia</taxon>
    </lineage>
</organism>
<name>A0A328CAG0_9DELT</name>
<sequence length="632" mass="66725">MKRITTPLAVALMSLVVGACGGDNFSSDVVPELTIDLNEASITIDQVGPADRTTTIASPIIMRNSGKGELKVTKLEWVARPDRLEAYFDGPNSTSLDDGRCSEDTECAGGGVCLSSGVCRDAGFGELPFEVGNRYDLNFLLRRGDTISCPAPGAEVPELIAEVYCGELRIETNATNDAGVVEDGNATIYFVTAGGSGQMVLQPGLIQFTGATAGVAQSAQFTIENQAPSPLTIERGDFGENAHLFEITPPVFDRVIAGNSTESFTLTYSPSAGAGEPELEFSTNLQFSSSSVTTSPAITIEVTQGVGDAPSIEVDPQQLDFADANSRALVVRNYGGATLSISQLRVTPTEAAAFYRVMYQGEDILANFPSGAERPRVPRMTGEEPSELELIVEYDDSATGSSVGTLEILHNDAVAGNKSFVTLLGASSEVAVGEVFPTIFSLRANGPQVEREVAIYNDGNTELEITGVDIQGLGTTTDVDLFSFEGFEGTVAPGAIHTAKVIYTGESEFRHNVVATLESNHAGQADAMTLAVNAVSIGASTMDLSVSPSFSGEALVGQETLLTLNDAGGVANLANARWYILERPEGSELLTRGFGSSVRFVPDVAGNYRFAVLALDSSNREEQVIFEFTATN</sequence>
<comment type="caution">
    <text evidence="2">The sequence shown here is derived from an EMBL/GenBank/DDBJ whole genome shotgun (WGS) entry which is preliminary data.</text>
</comment>
<keyword evidence="1" id="KW-0732">Signal</keyword>
<proteinExistence type="predicted"/>
<evidence type="ECO:0000313" key="3">
    <source>
        <dbReference type="Proteomes" id="UP000249169"/>
    </source>
</evidence>
<evidence type="ECO:0000313" key="2">
    <source>
        <dbReference type="EMBL" id="RAL24754.1"/>
    </source>
</evidence>
<feature type="chain" id="PRO_5016263691" description="Choice-of-anchor D domain-containing protein" evidence="1">
    <location>
        <begin position="20"/>
        <end position="632"/>
    </location>
</feature>